<evidence type="ECO:0000313" key="5">
    <source>
        <dbReference type="Proteomes" id="UP000277464"/>
    </source>
</evidence>
<evidence type="ECO:0000313" key="4">
    <source>
        <dbReference type="Proteomes" id="UP000254454"/>
    </source>
</evidence>
<proteinExistence type="predicted"/>
<sequence length="56" mass="6684">MYKSLDVQNYKFQKIMACFSTNNIQMVVFNIFVSIMILYYLAQYIIALLLILKRNP</sequence>
<name>A0A370V2I5_9ESCH</name>
<gene>
    <name evidence="2" type="ORF">C4A13_03806</name>
    <name evidence="3" type="ORF">NCTC8196_03662</name>
</gene>
<organism evidence="2 4">
    <name type="scientific">Escherichia marmotae</name>
    <dbReference type="NCBI Taxonomy" id="1499973"/>
    <lineage>
        <taxon>Bacteria</taxon>
        <taxon>Pseudomonadati</taxon>
        <taxon>Pseudomonadota</taxon>
        <taxon>Gammaproteobacteria</taxon>
        <taxon>Enterobacterales</taxon>
        <taxon>Enterobacteriaceae</taxon>
        <taxon>Escherichia</taxon>
    </lineage>
</organism>
<feature type="transmembrane region" description="Helical" evidence="1">
    <location>
        <begin position="29"/>
        <end position="52"/>
    </location>
</feature>
<reference evidence="2 4" key="1">
    <citation type="submission" date="2018-06" db="EMBL/GenBank/DDBJ databases">
        <title>Recombination Drives Gene Content and Phenotype Evolution in Wild Type E. coli Strains.</title>
        <authorList>
            <person name="Field C.M."/>
            <person name="Silander O.K."/>
            <person name="Van Nimwegen E."/>
        </authorList>
    </citation>
    <scope>NUCLEOTIDE SEQUENCE [LARGE SCALE GENOMIC DNA]</scope>
    <source>
        <strain evidence="2 4">SC344</strain>
    </source>
</reference>
<evidence type="ECO:0000313" key="3">
    <source>
        <dbReference type="EMBL" id="VED80897.1"/>
    </source>
</evidence>
<dbReference type="Proteomes" id="UP000254454">
    <property type="component" value="Unassembled WGS sequence"/>
</dbReference>
<keyword evidence="1" id="KW-0472">Membrane</keyword>
<protein>
    <submittedName>
        <fullName evidence="2">Uncharacterized protein</fullName>
    </submittedName>
</protein>
<keyword evidence="1" id="KW-0812">Transmembrane</keyword>
<dbReference type="Proteomes" id="UP000277464">
    <property type="component" value="Chromosome"/>
</dbReference>
<reference evidence="3 5" key="2">
    <citation type="submission" date="2018-12" db="EMBL/GenBank/DDBJ databases">
        <authorList>
            <consortium name="Pathogen Informatics"/>
        </authorList>
    </citation>
    <scope>NUCLEOTIDE SEQUENCE [LARGE SCALE GENOMIC DNA]</scope>
    <source>
        <strain evidence="3 5">NCTC8196</strain>
    </source>
</reference>
<accession>A0A370V2I5</accession>
<evidence type="ECO:0000256" key="1">
    <source>
        <dbReference type="SAM" id="Phobius"/>
    </source>
</evidence>
<keyword evidence="1" id="KW-1133">Transmembrane helix</keyword>
<dbReference type="EMBL" id="LR134270">
    <property type="protein sequence ID" value="VED80897.1"/>
    <property type="molecule type" value="Genomic_DNA"/>
</dbReference>
<evidence type="ECO:0000313" key="2">
    <source>
        <dbReference type="EMBL" id="RDR22846.1"/>
    </source>
</evidence>
<dbReference type="EMBL" id="QONO01000201">
    <property type="protein sequence ID" value="RDR22846.1"/>
    <property type="molecule type" value="Genomic_DNA"/>
</dbReference>
<dbReference type="AlphaFoldDB" id="A0A370V2I5"/>